<reference evidence="3 4" key="1">
    <citation type="submission" date="2018-07" db="EMBL/GenBank/DDBJ databases">
        <title>GABA Modulating Bacteria of the Human Gut Microbiota.</title>
        <authorList>
            <person name="Strandwitz P."/>
            <person name="Kim K.H."/>
            <person name="Terekhova D."/>
            <person name="Liu J.K."/>
            <person name="Sharma A."/>
            <person name="Levering J."/>
            <person name="Mcdonald D."/>
            <person name="Dietrich D."/>
            <person name="Ramadhar T.R."/>
            <person name="Lekbua A."/>
            <person name="Mroue N."/>
            <person name="Liston C."/>
            <person name="Stewart E.J."/>
            <person name="Dubin M.J."/>
            <person name="Zengler K."/>
            <person name="Knight R."/>
            <person name="Gilbert J.A."/>
            <person name="Clardy J."/>
            <person name="Lewis K."/>
        </authorList>
    </citation>
    <scope>NUCLEOTIDE SEQUENCE [LARGE SCALE GENOMIC DNA]</scope>
    <source>
        <strain evidence="3 4">KLE1738</strain>
    </source>
</reference>
<dbReference type="InterPro" id="IPR013324">
    <property type="entry name" value="RNA_pol_sigma_r3/r4-like"/>
</dbReference>
<dbReference type="GeneID" id="97995143"/>
<comment type="caution">
    <text evidence="3">The sequence shown here is derived from an EMBL/GenBank/DDBJ whole genome shotgun (WGS) entry which is preliminary data.</text>
</comment>
<organism evidence="3 4">
    <name type="scientific">Evtepia gabavorous</name>
    <dbReference type="NCBI Taxonomy" id="2211183"/>
    <lineage>
        <taxon>Bacteria</taxon>
        <taxon>Bacillati</taxon>
        <taxon>Bacillota</taxon>
        <taxon>Clostridia</taxon>
        <taxon>Eubacteriales</taxon>
        <taxon>Evtepia</taxon>
    </lineage>
</organism>
<dbReference type="AlphaFoldDB" id="A0A3E2B4B3"/>
<proteinExistence type="predicted"/>
<keyword evidence="1" id="KW-0175">Coiled coil</keyword>
<dbReference type="OrthoDB" id="1734549at2"/>
<dbReference type="Pfam" id="PF04545">
    <property type="entry name" value="Sigma70_r4"/>
    <property type="match status" value="1"/>
</dbReference>
<dbReference type="GO" id="GO:0003700">
    <property type="term" value="F:DNA-binding transcription factor activity"/>
    <property type="evidence" value="ECO:0007669"/>
    <property type="project" value="InterPro"/>
</dbReference>
<feature type="domain" description="RNA polymerase sigma-70 region 4" evidence="2">
    <location>
        <begin position="45"/>
        <end position="89"/>
    </location>
</feature>
<dbReference type="InterPro" id="IPR014284">
    <property type="entry name" value="RNA_pol_sigma-70_dom"/>
</dbReference>
<gene>
    <name evidence="3" type="ORF">DV520_05260</name>
</gene>
<dbReference type="RefSeq" id="WP_117142025.1">
    <property type="nucleotide sequence ID" value="NZ_CAKXKJ010000006.1"/>
</dbReference>
<dbReference type="Gene3D" id="1.10.10.10">
    <property type="entry name" value="Winged helix-like DNA-binding domain superfamily/Winged helix DNA-binding domain"/>
    <property type="match status" value="1"/>
</dbReference>
<keyword evidence="4" id="KW-1185">Reference proteome</keyword>
<evidence type="ECO:0000256" key="1">
    <source>
        <dbReference type="SAM" id="Coils"/>
    </source>
</evidence>
<dbReference type="EMBL" id="QQRQ01000006">
    <property type="protein sequence ID" value="RFT06860.1"/>
    <property type="molecule type" value="Genomic_DNA"/>
</dbReference>
<dbReference type="InterPro" id="IPR007630">
    <property type="entry name" value="RNA_pol_sigma70_r4"/>
</dbReference>
<sequence length="125" mass="14566">MKSIRYRRGRENERDLAVYTRLMAEDNGSQLQQLRRNLAQALREEVTERQKQVLFLYYNQGLTMREIGAALGVDRSTVSRTIKRGEARLHRCLRYGGAALLRGSLGEEGRKNFRHAVDKRVFRGR</sequence>
<feature type="coiled-coil region" evidence="1">
    <location>
        <begin position="24"/>
        <end position="51"/>
    </location>
</feature>
<evidence type="ECO:0000313" key="4">
    <source>
        <dbReference type="Proteomes" id="UP000260649"/>
    </source>
</evidence>
<evidence type="ECO:0000313" key="3">
    <source>
        <dbReference type="EMBL" id="RFT06860.1"/>
    </source>
</evidence>
<dbReference type="InterPro" id="IPR036388">
    <property type="entry name" value="WH-like_DNA-bd_sf"/>
</dbReference>
<dbReference type="CDD" id="cd06171">
    <property type="entry name" value="Sigma70_r4"/>
    <property type="match status" value="1"/>
</dbReference>
<dbReference type="GO" id="GO:0006352">
    <property type="term" value="P:DNA-templated transcription initiation"/>
    <property type="evidence" value="ECO:0007669"/>
    <property type="project" value="InterPro"/>
</dbReference>
<evidence type="ECO:0000259" key="2">
    <source>
        <dbReference type="Pfam" id="PF04545"/>
    </source>
</evidence>
<protein>
    <submittedName>
        <fullName evidence="3">Sigma-70 family RNA polymerase sigma factor</fullName>
    </submittedName>
</protein>
<dbReference type="SUPFAM" id="SSF88659">
    <property type="entry name" value="Sigma3 and sigma4 domains of RNA polymerase sigma factors"/>
    <property type="match status" value="1"/>
</dbReference>
<accession>A0A3E2B4B3</accession>
<dbReference type="Proteomes" id="UP000260649">
    <property type="component" value="Unassembled WGS sequence"/>
</dbReference>
<name>A0A3E2B4B3_9FIRM</name>
<dbReference type="NCBIfam" id="TIGR02937">
    <property type="entry name" value="sigma70-ECF"/>
    <property type="match status" value="1"/>
</dbReference>